<dbReference type="RefSeq" id="WP_174843923.1">
    <property type="nucleotide sequence ID" value="NZ_BIFX01000001.1"/>
</dbReference>
<keyword evidence="2" id="KW-0812">Transmembrane</keyword>
<evidence type="ECO:0000256" key="2">
    <source>
        <dbReference type="SAM" id="Phobius"/>
    </source>
</evidence>
<protein>
    <submittedName>
        <fullName evidence="4">Uncharacterized protein DUF4342</fullName>
    </submittedName>
</protein>
<dbReference type="EMBL" id="QKUF01000007">
    <property type="protein sequence ID" value="PZW30673.1"/>
    <property type="molecule type" value="Genomic_DNA"/>
</dbReference>
<feature type="transmembrane region" description="Helical" evidence="2">
    <location>
        <begin position="59"/>
        <end position="82"/>
    </location>
</feature>
<reference evidence="4 5" key="1">
    <citation type="submission" date="2018-06" db="EMBL/GenBank/DDBJ databases">
        <title>Genomic Encyclopedia of Archaeal and Bacterial Type Strains, Phase II (KMG-II): from individual species to whole genera.</title>
        <authorList>
            <person name="Goeker M."/>
        </authorList>
    </citation>
    <scope>NUCLEOTIDE SEQUENCE [LARGE SCALE GENOMIC DNA]</scope>
    <source>
        <strain evidence="4 5">ATCC BAA-1881</strain>
    </source>
</reference>
<feature type="region of interest" description="Disordered" evidence="1">
    <location>
        <begin position="93"/>
        <end position="114"/>
    </location>
</feature>
<organism evidence="4 5">
    <name type="scientific">Thermosporothrix hazakensis</name>
    <dbReference type="NCBI Taxonomy" id="644383"/>
    <lineage>
        <taxon>Bacteria</taxon>
        <taxon>Bacillati</taxon>
        <taxon>Chloroflexota</taxon>
        <taxon>Ktedonobacteria</taxon>
        <taxon>Ktedonobacterales</taxon>
        <taxon>Thermosporotrichaceae</taxon>
        <taxon>Thermosporothrix</taxon>
    </lineage>
</organism>
<dbReference type="AlphaFoldDB" id="A0A326U7C9"/>
<gene>
    <name evidence="4" type="ORF">EI42_02647</name>
</gene>
<evidence type="ECO:0000313" key="5">
    <source>
        <dbReference type="Proteomes" id="UP000248806"/>
    </source>
</evidence>
<name>A0A326U7C9_THEHA</name>
<evidence type="ECO:0000259" key="3">
    <source>
        <dbReference type="Pfam" id="PF14242"/>
    </source>
</evidence>
<dbReference type="InterPro" id="IPR025642">
    <property type="entry name" value="DUF4342"/>
</dbReference>
<keyword evidence="5" id="KW-1185">Reference proteome</keyword>
<accession>A0A326U7C9</accession>
<keyword evidence="2" id="KW-0472">Membrane</keyword>
<evidence type="ECO:0000256" key="1">
    <source>
        <dbReference type="SAM" id="MobiDB-lite"/>
    </source>
</evidence>
<dbReference type="Proteomes" id="UP000248806">
    <property type="component" value="Unassembled WGS sequence"/>
</dbReference>
<keyword evidence="2" id="KW-1133">Transmembrane helix</keyword>
<comment type="caution">
    <text evidence="4">The sequence shown here is derived from an EMBL/GenBank/DDBJ whole genome shotgun (WGS) entry which is preliminary data.</text>
</comment>
<feature type="domain" description="DUF4342" evidence="3">
    <location>
        <begin position="19"/>
        <end position="91"/>
    </location>
</feature>
<evidence type="ECO:0000313" key="4">
    <source>
        <dbReference type="EMBL" id="PZW30673.1"/>
    </source>
</evidence>
<dbReference type="Pfam" id="PF14242">
    <property type="entry name" value="DUF4342"/>
    <property type="match status" value="1"/>
</dbReference>
<sequence>MTQTNPNSDPNIEQKTYGVEELQVVGEQLVTKIKELLHEGNVRRVIIKQDGHTLLEIPLTIGVAGVLLAPQLAAIGVLGALLTRCSIEVIRSGEKTPEERRIEEIRQDEVPPTP</sequence>
<proteinExistence type="predicted"/>